<comment type="caution">
    <text evidence="9">The sequence shown here is derived from an EMBL/GenBank/DDBJ whole genome shotgun (WGS) entry which is preliminary data.</text>
</comment>
<evidence type="ECO:0000313" key="10">
    <source>
        <dbReference type="Proteomes" id="UP000522262"/>
    </source>
</evidence>
<dbReference type="PROSITE" id="PS51567">
    <property type="entry name" value="SAM_MT43_SUVAR420_1"/>
    <property type="match status" value="1"/>
</dbReference>
<dbReference type="InterPro" id="IPR013785">
    <property type="entry name" value="Aldolase_TIM"/>
</dbReference>
<dbReference type="Proteomes" id="UP000522262">
    <property type="component" value="Unassembled WGS sequence"/>
</dbReference>
<feature type="region of interest" description="Disordered" evidence="7">
    <location>
        <begin position="450"/>
        <end position="512"/>
    </location>
</feature>
<evidence type="ECO:0000256" key="1">
    <source>
        <dbReference type="ARBA" id="ARBA00001917"/>
    </source>
</evidence>
<keyword evidence="9" id="KW-0808">Transferase</keyword>
<reference evidence="9 10" key="1">
    <citation type="submission" date="2020-05" db="EMBL/GenBank/DDBJ databases">
        <title>Identification and distribution of gene clusters putatively required for synthesis of sphingolipid metabolism inhibitors in phylogenetically diverse species of the filamentous fungus Fusarium.</title>
        <authorList>
            <person name="Kim H.-S."/>
            <person name="Busman M."/>
            <person name="Brown D.W."/>
            <person name="Divon H."/>
            <person name="Uhlig S."/>
            <person name="Proctor R.H."/>
        </authorList>
    </citation>
    <scope>NUCLEOTIDE SEQUENCE [LARGE SCALE GENOMIC DNA]</scope>
    <source>
        <strain evidence="9 10">NRRL 53147</strain>
    </source>
</reference>
<dbReference type="InterPro" id="IPR001155">
    <property type="entry name" value="OxRdtase_FMN_N"/>
</dbReference>
<dbReference type="Gene3D" id="2.170.270.10">
    <property type="entry name" value="SET domain"/>
    <property type="match status" value="1"/>
</dbReference>
<proteinExistence type="predicted"/>
<name>A0A8H5MKY6_9HYPO</name>
<dbReference type="SUPFAM" id="SSF51395">
    <property type="entry name" value="FMN-linked oxidoreductases"/>
    <property type="match status" value="1"/>
</dbReference>
<feature type="compositionally biased region" description="Basic and acidic residues" evidence="7">
    <location>
        <begin position="429"/>
        <end position="438"/>
    </location>
</feature>
<dbReference type="Gene3D" id="3.20.20.70">
    <property type="entry name" value="Aldolase class I"/>
    <property type="match status" value="1"/>
</dbReference>
<sequence length="1136" mass="126281">MPPSQKAAAKKPRMTLAQVSAYDDILTDALVDHVFYWTTVPKNRTSYHPSRGVREEEIAKILQEEVVLKKDLESAEKRLLATNGLKRFHNGLKTDNEKENFRRHLRRYVQIYLPDCPWEVSSTNRYTIVTHEAAVTARRPIRRNEAVKYLSGVQVIITPEEEKAISSQKKDFSIVVSSRSKCTSLFMGPARFANHDCDANAKLMRTSHAGIEIVATRPIEAGEEITVTYGDNYFGDNNCECLCKTCEDRLQNAWEPEEGTVPVKTSIEQEKSEGYSLRRRRRDDSISGSSRTPSVTPDMRPRITKATSRGSKLARDSSSARSPSTNNRKRQHDSLATPPKTPAKRQKVSAEKTVIIIDDSSRSTSVTASESSSGVVETDVTSPEKETPEPLGHTPLKGNASKGSQQTEGAPVSPQSSQGSQSPQQAAEMTRERARRSGLESMTIQAILNAPLESEVESEPEPEKLKEATVVPPPTEPIATSIETVEDSQVADEDQPKRKKYQRRVYKEDTPPSRVRVPGDYLLTPLLLSEPEMAWIQCTICDGYFVQQNAYFTRASCPRCERHSKLYGYIWPKTDKAGPHDKEERILDHRTIHRFLDPDDERKVRCRKSFGNLKTDTEETEESERGRKRHSTSGLMGRRGHSTEPDSAHRRSGRLRRVNIPVPSSQDEVSERSISILHSTSTLITMAAYLTNRICHPHHGIPVSRPETPASAKTEKCSHPIVNKAAKGVPFFTPEQDPPPGLAIQPSDGRPVPRLFQPLKIRNVTMQNRIWVSPMCQYSCHEGFMTPWHITHYGGMAQRGPGLMMLEATAVQANGRITPEDAGIWLDAHVDTLRKNVDFAHSQNTNIAIQLAHAGRKASCVAPWLSAGATATEEVNGWPDDVVGPSDAPFNENMPTPRSMSIQEINKLKKDFVKAANRAVTAGFDVIELHFAHGYLVSSFLTPSVNKRTDQYGGSFENRTRLALELVEEVRAVIPETMPLFVRISASDWLDTNPEYTGESWTVDEAAKLASLFAERGVDVIDVSSGGNHPQQKVQGGPGYQAKFAKHIKKVVGDKMLVSSVGSIKTGTLAEEIISGKDDGVKLDLIAAGRMFQKNPGLVWAWADDLDVEIQLAHQIGWGFGGRATKKQDHVKMSIP</sequence>
<keyword evidence="3" id="KW-0285">Flavoprotein</keyword>
<keyword evidence="4" id="KW-0288">FMN</keyword>
<dbReference type="GO" id="GO:0050661">
    <property type="term" value="F:NADP binding"/>
    <property type="evidence" value="ECO:0007669"/>
    <property type="project" value="InterPro"/>
</dbReference>
<dbReference type="CDD" id="cd10524">
    <property type="entry name" value="SET_Suv4-20-like"/>
    <property type="match status" value="1"/>
</dbReference>
<feature type="compositionally biased region" description="Polar residues" evidence="7">
    <location>
        <begin position="305"/>
        <end position="326"/>
    </location>
</feature>
<dbReference type="SMART" id="SM00317">
    <property type="entry name" value="SET"/>
    <property type="match status" value="1"/>
</dbReference>
<keyword evidence="9" id="KW-0489">Methyltransferase</keyword>
<dbReference type="GO" id="GO:0042799">
    <property type="term" value="F:histone H4K20 methyltransferase activity"/>
    <property type="evidence" value="ECO:0007669"/>
    <property type="project" value="InterPro"/>
</dbReference>
<evidence type="ECO:0000256" key="4">
    <source>
        <dbReference type="ARBA" id="ARBA00022643"/>
    </source>
</evidence>
<evidence type="ECO:0000256" key="2">
    <source>
        <dbReference type="ARBA" id="ARBA00001984"/>
    </source>
</evidence>
<dbReference type="Gene3D" id="1.10.10.1700">
    <property type="entry name" value="Histone-lysine N-methyltransferase"/>
    <property type="match status" value="1"/>
</dbReference>
<evidence type="ECO:0000313" key="9">
    <source>
        <dbReference type="EMBL" id="KAF5532508.1"/>
    </source>
</evidence>
<dbReference type="SUPFAM" id="SSF82199">
    <property type="entry name" value="SET domain"/>
    <property type="match status" value="1"/>
</dbReference>
<keyword evidence="6" id="KW-0560">Oxidoreductase</keyword>
<evidence type="ECO:0000256" key="3">
    <source>
        <dbReference type="ARBA" id="ARBA00022630"/>
    </source>
</evidence>
<dbReference type="GO" id="GO:0003959">
    <property type="term" value="F:NADPH dehydrogenase activity"/>
    <property type="evidence" value="ECO:0007669"/>
    <property type="project" value="InterPro"/>
</dbReference>
<evidence type="ECO:0000256" key="5">
    <source>
        <dbReference type="ARBA" id="ARBA00022857"/>
    </source>
</evidence>
<evidence type="ECO:0000259" key="8">
    <source>
        <dbReference type="PROSITE" id="PS50280"/>
    </source>
</evidence>
<accession>A0A8H5MKY6</accession>
<feature type="region of interest" description="Disordered" evidence="7">
    <location>
        <begin position="615"/>
        <end position="655"/>
    </location>
</feature>
<dbReference type="CDD" id="cd02932">
    <property type="entry name" value="OYE_YqiM_FMN"/>
    <property type="match status" value="1"/>
</dbReference>
<feature type="compositionally biased region" description="Low complexity" evidence="7">
    <location>
        <begin position="362"/>
        <end position="378"/>
    </location>
</feature>
<dbReference type="PANTHER" id="PTHR43303:SF4">
    <property type="entry name" value="NADPH DEHYDROGENASE C23G7.10C-RELATED"/>
    <property type="match status" value="1"/>
</dbReference>
<feature type="compositionally biased region" description="Low complexity" evidence="7">
    <location>
        <begin position="413"/>
        <end position="425"/>
    </location>
</feature>
<gene>
    <name evidence="9" type="ORF">FMEXI_12308</name>
</gene>
<dbReference type="PROSITE" id="PS50280">
    <property type="entry name" value="SET"/>
    <property type="match status" value="1"/>
</dbReference>
<dbReference type="EMBL" id="JAAOAM010000361">
    <property type="protein sequence ID" value="KAF5532508.1"/>
    <property type="molecule type" value="Genomic_DNA"/>
</dbReference>
<dbReference type="GO" id="GO:0010181">
    <property type="term" value="F:FMN binding"/>
    <property type="evidence" value="ECO:0007669"/>
    <property type="project" value="InterPro"/>
</dbReference>
<comment type="cofactor">
    <cofactor evidence="1">
        <name>FMN</name>
        <dbReference type="ChEBI" id="CHEBI:58210"/>
    </cofactor>
</comment>
<dbReference type="InterPro" id="IPR041938">
    <property type="entry name" value="Hist-Lys_N-MTase_N"/>
</dbReference>
<dbReference type="PANTHER" id="PTHR43303">
    <property type="entry name" value="NADPH DEHYDROGENASE C23G7.10C-RELATED"/>
    <property type="match status" value="1"/>
</dbReference>
<keyword evidence="10" id="KW-1185">Reference proteome</keyword>
<dbReference type="InterPro" id="IPR044152">
    <property type="entry name" value="YqjM-like"/>
</dbReference>
<feature type="domain" description="SET" evidence="8">
    <location>
        <begin position="116"/>
        <end position="230"/>
    </location>
</feature>
<dbReference type="Pfam" id="PF00724">
    <property type="entry name" value="Oxidored_FMN"/>
    <property type="match status" value="1"/>
</dbReference>
<dbReference type="InterPro" id="IPR025783">
    <property type="entry name" value="Set9_fungi"/>
</dbReference>
<feature type="compositionally biased region" description="Acidic residues" evidence="7">
    <location>
        <begin position="484"/>
        <end position="493"/>
    </location>
</feature>
<evidence type="ECO:0000256" key="6">
    <source>
        <dbReference type="ARBA" id="ARBA00023002"/>
    </source>
</evidence>
<evidence type="ECO:0000256" key="7">
    <source>
        <dbReference type="SAM" id="MobiDB-lite"/>
    </source>
</evidence>
<feature type="region of interest" description="Disordered" evidence="7">
    <location>
        <begin position="260"/>
        <end position="438"/>
    </location>
</feature>
<dbReference type="InterPro" id="IPR001214">
    <property type="entry name" value="SET_dom"/>
</dbReference>
<dbReference type="GO" id="GO:0032259">
    <property type="term" value="P:methylation"/>
    <property type="evidence" value="ECO:0007669"/>
    <property type="project" value="UniProtKB-KW"/>
</dbReference>
<keyword evidence="5" id="KW-0521">NADP</keyword>
<dbReference type="InterPro" id="IPR046341">
    <property type="entry name" value="SET_dom_sf"/>
</dbReference>
<organism evidence="9 10">
    <name type="scientific">Fusarium mexicanum</name>
    <dbReference type="NCBI Taxonomy" id="751941"/>
    <lineage>
        <taxon>Eukaryota</taxon>
        <taxon>Fungi</taxon>
        <taxon>Dikarya</taxon>
        <taxon>Ascomycota</taxon>
        <taxon>Pezizomycotina</taxon>
        <taxon>Sordariomycetes</taxon>
        <taxon>Hypocreomycetidae</taxon>
        <taxon>Hypocreales</taxon>
        <taxon>Nectriaceae</taxon>
        <taxon>Fusarium</taxon>
        <taxon>Fusarium fujikuroi species complex</taxon>
    </lineage>
</organism>
<dbReference type="Pfam" id="PF00856">
    <property type="entry name" value="SET"/>
    <property type="match status" value="1"/>
</dbReference>
<protein>
    <submittedName>
        <fullName evidence="9">Histone-lysine n-methyltransferase SET9</fullName>
    </submittedName>
</protein>
<comment type="function">
    <text evidence="2">Histone methyltransferase that trimethylates 'Lys-20' of histone H4 to form H4K20me3.</text>
</comment>
<dbReference type="AlphaFoldDB" id="A0A8H5MKY6"/>